<dbReference type="GO" id="GO:0004519">
    <property type="term" value="F:endonuclease activity"/>
    <property type="evidence" value="ECO:0007669"/>
    <property type="project" value="InterPro"/>
</dbReference>
<dbReference type="OrthoDB" id="320396at2"/>
<dbReference type="Gene3D" id="3.40.1350.10">
    <property type="match status" value="1"/>
</dbReference>
<evidence type="ECO:0000256" key="2">
    <source>
        <dbReference type="ARBA" id="ARBA00022840"/>
    </source>
</evidence>
<evidence type="ECO:0000256" key="3">
    <source>
        <dbReference type="PROSITE-ProRule" id="PRU00492"/>
    </source>
</evidence>
<dbReference type="RefSeq" id="WP_109265841.1">
    <property type="nucleotide sequence ID" value="NZ_QEWP01000020.1"/>
</dbReference>
<protein>
    <submittedName>
        <fullName evidence="5">ATP-binding protein</fullName>
    </submittedName>
</protein>
<dbReference type="AlphaFoldDB" id="A0A2U2B4S2"/>
<organism evidence="5 6">
    <name type="scientific">Marinilabilia rubra</name>
    <dbReference type="NCBI Taxonomy" id="2162893"/>
    <lineage>
        <taxon>Bacteria</taxon>
        <taxon>Pseudomonadati</taxon>
        <taxon>Bacteroidota</taxon>
        <taxon>Bacteroidia</taxon>
        <taxon>Marinilabiliales</taxon>
        <taxon>Marinilabiliaceae</taxon>
        <taxon>Marinilabilia</taxon>
    </lineage>
</organism>
<dbReference type="Pfam" id="PF04471">
    <property type="entry name" value="Mrr_cat"/>
    <property type="match status" value="1"/>
</dbReference>
<dbReference type="GO" id="GO:0005524">
    <property type="term" value="F:ATP binding"/>
    <property type="evidence" value="ECO:0007669"/>
    <property type="project" value="UniProtKB-UniRule"/>
</dbReference>
<gene>
    <name evidence="5" type="ORF">DDZ16_17855</name>
</gene>
<dbReference type="InterPro" id="IPR011856">
    <property type="entry name" value="tRNA_endonuc-like_dom_sf"/>
</dbReference>
<dbReference type="GO" id="GO:0003677">
    <property type="term" value="F:DNA binding"/>
    <property type="evidence" value="ECO:0007669"/>
    <property type="project" value="InterPro"/>
</dbReference>
<dbReference type="EMBL" id="QEWP01000020">
    <property type="protein sequence ID" value="PWD98059.1"/>
    <property type="molecule type" value="Genomic_DNA"/>
</dbReference>
<dbReference type="Proteomes" id="UP000244956">
    <property type="component" value="Unassembled WGS sequence"/>
</dbReference>
<accession>A0A2U2B4S2</accession>
<dbReference type="GO" id="GO:0009307">
    <property type="term" value="P:DNA restriction-modification system"/>
    <property type="evidence" value="ECO:0007669"/>
    <property type="project" value="InterPro"/>
</dbReference>
<evidence type="ECO:0000313" key="5">
    <source>
        <dbReference type="EMBL" id="PWD98059.1"/>
    </source>
</evidence>
<evidence type="ECO:0000256" key="1">
    <source>
        <dbReference type="ARBA" id="ARBA00022741"/>
    </source>
</evidence>
<proteinExistence type="predicted"/>
<dbReference type="SUPFAM" id="SSF52980">
    <property type="entry name" value="Restriction endonuclease-like"/>
    <property type="match status" value="1"/>
</dbReference>
<comment type="caution">
    <text evidence="5">The sequence shown here is derived from an EMBL/GenBank/DDBJ whole genome shotgun (WGS) entry which is preliminary data.</text>
</comment>
<dbReference type="CDD" id="cd22308">
    <property type="entry name" value="Af1548-like"/>
    <property type="match status" value="1"/>
</dbReference>
<evidence type="ECO:0000313" key="6">
    <source>
        <dbReference type="Proteomes" id="UP000244956"/>
    </source>
</evidence>
<dbReference type="InterPro" id="IPR007560">
    <property type="entry name" value="Restrct_endonuc_IV_Mrr"/>
</dbReference>
<sequence length="280" mass="31994">MSRLPIIQKASGEEQPFDPGKLKYSLQRSGADSHIIEEVANDIIHWIQPGTSTRQIYTRAFRLLRKKRRSMAARYSLKKAIMELGPSGYPFEQFVGHLFKCKGFDVQVGQVVNGKCVTHEVDVIASNHKNQHLVECKYHNSQGKFSSVQVPLYIRSRVNDIIETRKALPEYKDFTFHGWVVTNTRFTTDAMAFGKCSGLNLMSWDFPDNDSLKVLTEKHRAFPVTALTQLTKAQKQFLLKKGVVLCEELKENKELLHTLQISERKITGIIDEAKDLCDDH</sequence>
<name>A0A2U2B4S2_9BACT</name>
<keyword evidence="2 3" id="KW-0067">ATP-binding</keyword>
<dbReference type="PROSITE" id="PS51161">
    <property type="entry name" value="ATP_CONE"/>
    <property type="match status" value="1"/>
</dbReference>
<dbReference type="InterPro" id="IPR005144">
    <property type="entry name" value="ATP-cone_dom"/>
</dbReference>
<evidence type="ECO:0000259" key="4">
    <source>
        <dbReference type="PROSITE" id="PS51161"/>
    </source>
</evidence>
<keyword evidence="1 3" id="KW-0547">Nucleotide-binding</keyword>
<feature type="domain" description="ATP-cone" evidence="4">
    <location>
        <begin position="5"/>
        <end position="86"/>
    </location>
</feature>
<keyword evidence="6" id="KW-1185">Reference proteome</keyword>
<reference evidence="5 6" key="1">
    <citation type="submission" date="2018-05" db="EMBL/GenBank/DDBJ databases">
        <title>Marinilabilia rubrum sp. nov., isolated from saltern sediment.</title>
        <authorList>
            <person name="Zhang R."/>
        </authorList>
    </citation>
    <scope>NUCLEOTIDE SEQUENCE [LARGE SCALE GENOMIC DNA]</scope>
    <source>
        <strain evidence="5 6">WTE16</strain>
    </source>
</reference>
<dbReference type="InterPro" id="IPR011335">
    <property type="entry name" value="Restrct_endonuc-II-like"/>
</dbReference>